<gene>
    <name evidence="2" type="ORF">QYM36_003969</name>
</gene>
<proteinExistence type="predicted"/>
<dbReference type="AlphaFoldDB" id="A0AA88I5S4"/>
<organism evidence="2 3">
    <name type="scientific">Artemia franciscana</name>
    <name type="common">Brine shrimp</name>
    <name type="synonym">Artemia sanfranciscana</name>
    <dbReference type="NCBI Taxonomy" id="6661"/>
    <lineage>
        <taxon>Eukaryota</taxon>
        <taxon>Metazoa</taxon>
        <taxon>Ecdysozoa</taxon>
        <taxon>Arthropoda</taxon>
        <taxon>Crustacea</taxon>
        <taxon>Branchiopoda</taxon>
        <taxon>Anostraca</taxon>
        <taxon>Artemiidae</taxon>
        <taxon>Artemia</taxon>
    </lineage>
</organism>
<dbReference type="Proteomes" id="UP001187531">
    <property type="component" value="Unassembled WGS sequence"/>
</dbReference>
<evidence type="ECO:0000256" key="1">
    <source>
        <dbReference type="SAM" id="MobiDB-lite"/>
    </source>
</evidence>
<comment type="caution">
    <text evidence="2">The sequence shown here is derived from an EMBL/GenBank/DDBJ whole genome shotgun (WGS) entry which is preliminary data.</text>
</comment>
<dbReference type="EMBL" id="JAVRJZ010000006">
    <property type="protein sequence ID" value="KAK2721834.1"/>
    <property type="molecule type" value="Genomic_DNA"/>
</dbReference>
<accession>A0AA88I5S4</accession>
<name>A0AA88I5S4_ARTSF</name>
<keyword evidence="3" id="KW-1185">Reference proteome</keyword>
<evidence type="ECO:0000313" key="3">
    <source>
        <dbReference type="Proteomes" id="UP001187531"/>
    </source>
</evidence>
<protein>
    <submittedName>
        <fullName evidence="2">Uncharacterized protein</fullName>
    </submittedName>
</protein>
<feature type="region of interest" description="Disordered" evidence="1">
    <location>
        <begin position="1"/>
        <end position="27"/>
    </location>
</feature>
<evidence type="ECO:0000313" key="2">
    <source>
        <dbReference type="EMBL" id="KAK2721834.1"/>
    </source>
</evidence>
<sequence>MPVSDVCPTCESYSERNNDDDVNDEEPGLELNSPWRDEWLLHIDMARKATHKYQVDASENKSPDKRVYEVDLQKVILLPEKGVNTITMDNSFRNWTSKKSACTKKMKLPHLTAIVETEFQKGSRNMFYRTSFESDEVLLSDFLKKSFNHTKIPDPDSTPRGISKEKKKAIVKKLCPIMPSNRRQFRLNLQVTALPDLTIHEDDIYEIE</sequence>
<reference evidence="2" key="1">
    <citation type="submission" date="2023-07" db="EMBL/GenBank/DDBJ databases">
        <title>Chromosome-level genome assembly of Artemia franciscana.</title>
        <authorList>
            <person name="Jo E."/>
        </authorList>
    </citation>
    <scope>NUCLEOTIDE SEQUENCE</scope>
    <source>
        <tissue evidence="2">Whole body</tissue>
    </source>
</reference>